<dbReference type="GeneID" id="9671962"/>
<dbReference type="KEGG" id="nhe:NECHADRAFT_80014"/>
<dbReference type="STRING" id="660122.C7Z0U7"/>
<dbReference type="VEuPathDB" id="FungiDB:NECHADRAFT_80014"/>
<proteinExistence type="predicted"/>
<dbReference type="OMA" id="WKPVFRE"/>
<dbReference type="AlphaFoldDB" id="C7Z0U7"/>
<gene>
    <name evidence="2" type="ORF">NECHADRAFT_80014</name>
</gene>
<dbReference type="OrthoDB" id="5401106at2759"/>
<accession>C7Z0U7</accession>
<dbReference type="Proteomes" id="UP000005206">
    <property type="component" value="Chromosome 5"/>
</dbReference>
<name>C7Z0U7_FUSV7</name>
<dbReference type="HOGENOM" id="CLU_006328_0_0_1"/>
<evidence type="ECO:0000313" key="2">
    <source>
        <dbReference type="EMBL" id="EEU42444.1"/>
    </source>
</evidence>
<evidence type="ECO:0008006" key="4">
    <source>
        <dbReference type="Google" id="ProtNLM"/>
    </source>
</evidence>
<keyword evidence="3" id="KW-1185">Reference proteome</keyword>
<feature type="region of interest" description="Disordered" evidence="1">
    <location>
        <begin position="493"/>
        <end position="515"/>
    </location>
</feature>
<protein>
    <recommendedName>
        <fullName evidence="4">Gastric mucin-like protein</fullName>
    </recommendedName>
</protein>
<feature type="region of interest" description="Disordered" evidence="1">
    <location>
        <begin position="850"/>
        <end position="893"/>
    </location>
</feature>
<dbReference type="RefSeq" id="XP_003048157.1">
    <property type="nucleotide sequence ID" value="XM_003048111.1"/>
</dbReference>
<feature type="compositionally biased region" description="Pro residues" evidence="1">
    <location>
        <begin position="560"/>
        <end position="570"/>
    </location>
</feature>
<organism evidence="2 3">
    <name type="scientific">Fusarium vanettenii (strain ATCC MYA-4622 / CBS 123669 / FGSC 9596 / NRRL 45880 / 77-13-4)</name>
    <name type="common">Fusarium solani subsp. pisi</name>
    <dbReference type="NCBI Taxonomy" id="660122"/>
    <lineage>
        <taxon>Eukaryota</taxon>
        <taxon>Fungi</taxon>
        <taxon>Dikarya</taxon>
        <taxon>Ascomycota</taxon>
        <taxon>Pezizomycotina</taxon>
        <taxon>Sordariomycetes</taxon>
        <taxon>Hypocreomycetidae</taxon>
        <taxon>Hypocreales</taxon>
        <taxon>Nectriaceae</taxon>
        <taxon>Fusarium</taxon>
        <taxon>Fusarium solani species complex</taxon>
        <taxon>Fusarium vanettenii</taxon>
    </lineage>
</organism>
<reference evidence="2 3" key="1">
    <citation type="journal article" date="2009" name="PLoS Genet.">
        <title>The genome of Nectria haematococca: contribution of supernumerary chromosomes to gene expansion.</title>
        <authorList>
            <person name="Coleman J.J."/>
            <person name="Rounsley S.D."/>
            <person name="Rodriguez-Carres M."/>
            <person name="Kuo A."/>
            <person name="Wasmann C.C."/>
            <person name="Grimwood J."/>
            <person name="Schmutz J."/>
            <person name="Taga M."/>
            <person name="White G.J."/>
            <person name="Zhou S."/>
            <person name="Schwartz D.C."/>
            <person name="Freitag M."/>
            <person name="Ma L.J."/>
            <person name="Danchin E.G."/>
            <person name="Henrissat B."/>
            <person name="Coutinho P.M."/>
            <person name="Nelson D.R."/>
            <person name="Straney D."/>
            <person name="Napoli C.A."/>
            <person name="Barker B.M."/>
            <person name="Gribskov M."/>
            <person name="Rep M."/>
            <person name="Kroken S."/>
            <person name="Molnar I."/>
            <person name="Rensing C."/>
            <person name="Kennell J.C."/>
            <person name="Zamora J."/>
            <person name="Farman M.L."/>
            <person name="Selker E.U."/>
            <person name="Salamov A."/>
            <person name="Shapiro H."/>
            <person name="Pangilinan J."/>
            <person name="Lindquist E."/>
            <person name="Lamers C."/>
            <person name="Grigoriev I.V."/>
            <person name="Geiser D.M."/>
            <person name="Covert S.F."/>
            <person name="Temporini E."/>
            <person name="Vanetten H.D."/>
        </authorList>
    </citation>
    <scope>NUCLEOTIDE SEQUENCE [LARGE SCALE GENOMIC DNA]</scope>
    <source>
        <strain evidence="3">ATCC MYA-4622 / CBS 123669 / FGSC 9596 / NRRL 45880 / 77-13-4</strain>
    </source>
</reference>
<feature type="region of interest" description="Disordered" evidence="1">
    <location>
        <begin position="545"/>
        <end position="571"/>
    </location>
</feature>
<dbReference type="InParanoid" id="C7Z0U7"/>
<dbReference type="eggNOG" id="ENOG502RVJZ">
    <property type="taxonomic scope" value="Eukaryota"/>
</dbReference>
<feature type="region of interest" description="Disordered" evidence="1">
    <location>
        <begin position="412"/>
        <end position="442"/>
    </location>
</feature>
<evidence type="ECO:0000256" key="1">
    <source>
        <dbReference type="SAM" id="MobiDB-lite"/>
    </source>
</evidence>
<sequence>MTTDKQLLGSIVAFEGHAETISTQLRLLPTSPQILILPNIQSYVSNEGMDERFDARLYVKSIHEAVAARHEVAQNFLQGSTSNSKRLVFMSGGTPGAQTLCIKAIMENETDGDYNRAESIFNHLVKEGVAGLENPARDWRRRNTFEYFGEQEFDEEFEDPITRAMRAADALDRQTASLQPTNELDLTTATRPRSNSLPLYGYADNFGDAAPFFVFGTQDQEETESVIDEVVDEIYSPRASMFAVTHYDKPADPLYPGFTNLQPPSPRNSFPRPPSCIGESYGSMAVPQALGPEVFTPRSDVFSIRSTDNVVYGEASLLDMRLSGRRATLTRVKSLDRIYPATPKYRDLCVPADAAELARESERDLEQQAPSEARRHSCMVITSAKDSRPSRLSYIEGPRTIVVRSNRPTVKVAPVPSEKKRKPARASYVDRGTDAEEIPEPNEPFKPVLPFLEDLVVHFKDEVPDALLESVVGGFKAGNYPVMCHSSSASETDEVSASVPGTPESQSIKDLDCTDDDYHEPAVVARSSYTDEYDPFAYVQPTWPQAKPRQTVPRVQVERPPTPAQTPPPLVSEADEKIREFRISSQQTAVTIQNSLRSILKDHFPPETQGYRQFQFPLLPELEGLWRPIFRETDSDGTRETGRRVDQILAIGAQRGVKKTYASAITGQLEKLGTKPSGMSRSGRLDFRYLLATAMQAYTAQPLTSQTHDNPFANSYLLATLIIPHLETYLALHTEVRYLLLEYPPEHLPTMLALQKLVGVDMMKVAQIVDANSKETLPFTHLRGTTPINGPEQGPVGRFGTSLSPTSGPCYDVTVSKANFLLTSTASDAEIATFISTVLKILSDISSFYTPEEAPKKPSPKKSKPPSLTGTFSPFPRVSSGPQSPPMSPALAARFGAGLSGSSALSSRAPSIAETVKTVKTVKSVKSKLSRGKSRRKPSNADAQSILTVYLDDSDWDQEDRRIMPILSKKPDIRKGNSRKALKMLGLA</sequence>
<evidence type="ECO:0000313" key="3">
    <source>
        <dbReference type="Proteomes" id="UP000005206"/>
    </source>
</evidence>
<dbReference type="EMBL" id="GG698905">
    <property type="protein sequence ID" value="EEU42444.1"/>
    <property type="molecule type" value="Genomic_DNA"/>
</dbReference>